<sequence length="438" mass="47089">MGCSASLCSNDAGVVDDSAMSAKDPPKPADPRVLRAENLHQTGLAEEALRALDSIIEDWPSCARAYVARGRICLERQSYEEAISDFSAAIELQSEYVTALQLRARAHLESAHLEESSKDYTSAVRLDPDNAQLQALRVDIQVARRQRAAAESQLQFISHRGSSLLSVAVVDHSLLTEGEVGDPFSGLDTPTHGGDGGARKLCMVCMDQDRGCRLKPCHHAALCVECAEDLMSRHFGCPICDVKIESVEVGAFNKTFAAEDAVGVADLARSMSRASPRLSYNGTQQLSPVRALPRVSESGEQVLQVSGELPANSTADMVSTNHEQQVQAGPGRDSLPRTPGMVSTNHDQQLQEPSLHQPSSTRDGMDVSRLGDDEQAGDEAPGEEVLLTNVTNVVPRTAVSDAEFQQVLRNSNDQVPGMDPDETPLSHALQDSVAATDE</sequence>
<dbReference type="InterPro" id="IPR001841">
    <property type="entry name" value="Znf_RING"/>
</dbReference>
<dbReference type="Gene3D" id="1.25.40.10">
    <property type="entry name" value="Tetratricopeptide repeat domain"/>
    <property type="match status" value="1"/>
</dbReference>
<name>A0A250XEW6_9CHLO</name>
<dbReference type="InterPro" id="IPR011990">
    <property type="entry name" value="TPR-like_helical_dom_sf"/>
</dbReference>
<reference evidence="7 8" key="1">
    <citation type="submission" date="2017-08" db="EMBL/GenBank/DDBJ databases">
        <title>Acidophilic green algal genome provides insights into adaptation to an acidic environment.</title>
        <authorList>
            <person name="Hirooka S."/>
            <person name="Hirose Y."/>
            <person name="Kanesaki Y."/>
            <person name="Higuchi S."/>
            <person name="Fujiwara T."/>
            <person name="Onuma R."/>
            <person name="Era A."/>
            <person name="Ohbayashi R."/>
            <person name="Uzuka A."/>
            <person name="Nozaki H."/>
            <person name="Yoshikawa H."/>
            <person name="Miyagishima S.Y."/>
        </authorList>
    </citation>
    <scope>NUCLEOTIDE SEQUENCE [LARGE SCALE GENOMIC DNA]</scope>
    <source>
        <strain evidence="7 8">NIES-2499</strain>
    </source>
</reference>
<dbReference type="Gene3D" id="3.30.40.10">
    <property type="entry name" value="Zinc/RING finger domain, C3HC4 (zinc finger)"/>
    <property type="match status" value="1"/>
</dbReference>
<dbReference type="AlphaFoldDB" id="A0A250XEW6"/>
<evidence type="ECO:0000256" key="1">
    <source>
        <dbReference type="ARBA" id="ARBA00022737"/>
    </source>
</evidence>
<dbReference type="PROSITE" id="PS50005">
    <property type="entry name" value="TPR"/>
    <property type="match status" value="2"/>
</dbReference>
<evidence type="ECO:0000256" key="2">
    <source>
        <dbReference type="ARBA" id="ARBA00022803"/>
    </source>
</evidence>
<evidence type="ECO:0000256" key="3">
    <source>
        <dbReference type="PROSITE-ProRule" id="PRU00175"/>
    </source>
</evidence>
<dbReference type="SMART" id="SM00184">
    <property type="entry name" value="RING"/>
    <property type="match status" value="1"/>
</dbReference>
<feature type="compositionally biased region" description="Polar residues" evidence="5">
    <location>
        <begin position="317"/>
        <end position="327"/>
    </location>
</feature>
<feature type="domain" description="RING-type" evidence="6">
    <location>
        <begin position="202"/>
        <end position="241"/>
    </location>
</feature>
<dbReference type="Pfam" id="PF13432">
    <property type="entry name" value="TPR_16"/>
    <property type="match status" value="1"/>
</dbReference>
<dbReference type="SUPFAM" id="SSF57850">
    <property type="entry name" value="RING/U-box"/>
    <property type="match status" value="1"/>
</dbReference>
<dbReference type="GO" id="GO:0005737">
    <property type="term" value="C:cytoplasm"/>
    <property type="evidence" value="ECO:0007669"/>
    <property type="project" value="UniProtKB-ARBA"/>
</dbReference>
<keyword evidence="2 4" id="KW-0802">TPR repeat</keyword>
<dbReference type="InterPro" id="IPR050498">
    <property type="entry name" value="Ycf3"/>
</dbReference>
<evidence type="ECO:0000256" key="5">
    <source>
        <dbReference type="SAM" id="MobiDB-lite"/>
    </source>
</evidence>
<protein>
    <recommendedName>
        <fullName evidence="6">RING-type domain-containing protein</fullName>
    </recommendedName>
</protein>
<proteinExistence type="predicted"/>
<keyword evidence="3" id="KW-0479">Metal-binding</keyword>
<evidence type="ECO:0000256" key="4">
    <source>
        <dbReference type="PROSITE-ProRule" id="PRU00339"/>
    </source>
</evidence>
<dbReference type="PANTHER" id="PTHR44858">
    <property type="entry name" value="TETRATRICOPEPTIDE REPEAT PROTEIN 6"/>
    <property type="match status" value="1"/>
</dbReference>
<gene>
    <name evidence="7" type="ORF">CEUSTIGMA_g9031.t1</name>
</gene>
<dbReference type="EMBL" id="BEGY01000067">
    <property type="protein sequence ID" value="GAX81603.1"/>
    <property type="molecule type" value="Genomic_DNA"/>
</dbReference>
<dbReference type="InterPro" id="IPR019734">
    <property type="entry name" value="TPR_rpt"/>
</dbReference>
<feature type="repeat" description="TPR" evidence="4">
    <location>
        <begin position="63"/>
        <end position="96"/>
    </location>
</feature>
<feature type="compositionally biased region" description="Polar residues" evidence="5">
    <location>
        <begin position="341"/>
        <end position="362"/>
    </location>
</feature>
<keyword evidence="3" id="KW-0863">Zinc-finger</keyword>
<dbReference type="InterPro" id="IPR013083">
    <property type="entry name" value="Znf_RING/FYVE/PHD"/>
</dbReference>
<dbReference type="GO" id="GO:0008270">
    <property type="term" value="F:zinc ion binding"/>
    <property type="evidence" value="ECO:0007669"/>
    <property type="project" value="UniProtKB-KW"/>
</dbReference>
<keyword evidence="1" id="KW-0677">Repeat</keyword>
<feature type="compositionally biased region" description="Acidic residues" evidence="5">
    <location>
        <begin position="373"/>
        <end position="382"/>
    </location>
</feature>
<dbReference type="SUPFAM" id="SSF48452">
    <property type="entry name" value="TPR-like"/>
    <property type="match status" value="1"/>
</dbReference>
<feature type="region of interest" description="Disordered" evidence="5">
    <location>
        <begin position="317"/>
        <end position="383"/>
    </location>
</feature>
<comment type="caution">
    <text evidence="7">The sequence shown here is derived from an EMBL/GenBank/DDBJ whole genome shotgun (WGS) entry which is preliminary data.</text>
</comment>
<dbReference type="SMART" id="SM00028">
    <property type="entry name" value="TPR"/>
    <property type="match status" value="2"/>
</dbReference>
<accession>A0A250XEW6</accession>
<dbReference type="Proteomes" id="UP000232323">
    <property type="component" value="Unassembled WGS sequence"/>
</dbReference>
<dbReference type="PANTHER" id="PTHR44858:SF1">
    <property type="entry name" value="UDP-N-ACETYLGLUCOSAMINE--PEPTIDE N-ACETYLGLUCOSAMINYLTRANSFERASE SPINDLY-RELATED"/>
    <property type="match status" value="1"/>
</dbReference>
<dbReference type="OrthoDB" id="3045089at2759"/>
<feature type="region of interest" description="Disordered" evidence="5">
    <location>
        <begin position="409"/>
        <end position="438"/>
    </location>
</feature>
<keyword evidence="3" id="KW-0862">Zinc</keyword>
<evidence type="ECO:0000259" key="6">
    <source>
        <dbReference type="PROSITE" id="PS50089"/>
    </source>
</evidence>
<feature type="compositionally biased region" description="Basic and acidic residues" evidence="5">
    <location>
        <begin position="363"/>
        <end position="372"/>
    </location>
</feature>
<feature type="repeat" description="TPR" evidence="4">
    <location>
        <begin position="97"/>
        <end position="130"/>
    </location>
</feature>
<organism evidence="7 8">
    <name type="scientific">Chlamydomonas eustigma</name>
    <dbReference type="NCBI Taxonomy" id="1157962"/>
    <lineage>
        <taxon>Eukaryota</taxon>
        <taxon>Viridiplantae</taxon>
        <taxon>Chlorophyta</taxon>
        <taxon>core chlorophytes</taxon>
        <taxon>Chlorophyceae</taxon>
        <taxon>CS clade</taxon>
        <taxon>Chlamydomonadales</taxon>
        <taxon>Chlamydomonadaceae</taxon>
        <taxon>Chlamydomonas</taxon>
    </lineage>
</organism>
<evidence type="ECO:0000313" key="7">
    <source>
        <dbReference type="EMBL" id="GAX81603.1"/>
    </source>
</evidence>
<evidence type="ECO:0000313" key="8">
    <source>
        <dbReference type="Proteomes" id="UP000232323"/>
    </source>
</evidence>
<dbReference type="PROSITE" id="PS50089">
    <property type="entry name" value="ZF_RING_2"/>
    <property type="match status" value="1"/>
</dbReference>
<dbReference type="Pfam" id="PF13920">
    <property type="entry name" value="zf-C3HC4_3"/>
    <property type="match status" value="1"/>
</dbReference>
<keyword evidence="8" id="KW-1185">Reference proteome</keyword>